<proteinExistence type="predicted"/>
<sequence>MGLFNGESVILKAAAEVEHVRREFFERELWRRQNTSKADAPQAEPSEVAEKEPTPNKEPAAAVTSEGGAAPESTTTLSSSPPPAIATSVKETSPIESATPAKSAESTITQVPTSATPPSASSPTKSLPDAKPKVSLDSPLPATTPDILPAATPTKAEPADSKKTDDPKTQAGPQEPDNSKKPDANAGSTPSVPSGTSLQEESSRTPVPKPDGTNPNATQASQSAPAVPAATESGAQSTLVKSPSTLITSVSGNPKSISPSTLVSQASSVPTSVEALSAVGNTFPAAEAAELGPTSTTTGVSRSGSLLDPTAVTTDAAGLDVTRVNRPGSLSHNSMIIVIVVSSIVGFLVLGTAFALIMRRCFRKRRVGRAESPPASPLLDQPSIYVQESIPWRSSTKSSSGKAVEDEKPYNYSAGPVSPLPPLPGANRKQDKDERFAFGFNDKS</sequence>
<dbReference type="Proteomes" id="UP001629113">
    <property type="component" value="Unassembled WGS sequence"/>
</dbReference>
<evidence type="ECO:0000313" key="3">
    <source>
        <dbReference type="EMBL" id="KAL3419991.1"/>
    </source>
</evidence>
<evidence type="ECO:0000256" key="1">
    <source>
        <dbReference type="SAM" id="MobiDB-lite"/>
    </source>
</evidence>
<reference evidence="3 4" key="1">
    <citation type="submission" date="2024-06" db="EMBL/GenBank/DDBJ databases">
        <title>Complete genome of Phlyctema vagabunda strain 19-DSS-EL-015.</title>
        <authorList>
            <person name="Fiorenzani C."/>
        </authorList>
    </citation>
    <scope>NUCLEOTIDE SEQUENCE [LARGE SCALE GENOMIC DNA]</scope>
    <source>
        <strain evidence="3 4">19-DSS-EL-015</strain>
    </source>
</reference>
<feature type="region of interest" description="Disordered" evidence="1">
    <location>
        <begin position="390"/>
        <end position="444"/>
    </location>
</feature>
<feature type="compositionally biased region" description="Basic and acidic residues" evidence="1">
    <location>
        <begin position="157"/>
        <end position="168"/>
    </location>
</feature>
<protein>
    <submittedName>
        <fullName evidence="3">Uncharacterized protein</fullName>
    </submittedName>
</protein>
<feature type="compositionally biased region" description="Polar residues" evidence="1">
    <location>
        <begin position="392"/>
        <end position="401"/>
    </location>
</feature>
<evidence type="ECO:0000313" key="4">
    <source>
        <dbReference type="Proteomes" id="UP001629113"/>
    </source>
</evidence>
<gene>
    <name evidence="3" type="ORF">PVAG01_08490</name>
</gene>
<dbReference type="EMBL" id="JBFCZG010000007">
    <property type="protein sequence ID" value="KAL3419991.1"/>
    <property type="molecule type" value="Genomic_DNA"/>
</dbReference>
<evidence type="ECO:0000256" key="2">
    <source>
        <dbReference type="SAM" id="Phobius"/>
    </source>
</evidence>
<feature type="compositionally biased region" description="Polar residues" evidence="1">
    <location>
        <begin position="186"/>
        <end position="200"/>
    </location>
</feature>
<keyword evidence="4" id="KW-1185">Reference proteome</keyword>
<keyword evidence="2" id="KW-0812">Transmembrane</keyword>
<organism evidence="3 4">
    <name type="scientific">Phlyctema vagabunda</name>
    <dbReference type="NCBI Taxonomy" id="108571"/>
    <lineage>
        <taxon>Eukaryota</taxon>
        <taxon>Fungi</taxon>
        <taxon>Dikarya</taxon>
        <taxon>Ascomycota</taxon>
        <taxon>Pezizomycotina</taxon>
        <taxon>Leotiomycetes</taxon>
        <taxon>Helotiales</taxon>
        <taxon>Dermateaceae</taxon>
        <taxon>Phlyctema</taxon>
    </lineage>
</organism>
<keyword evidence="2" id="KW-1133">Transmembrane helix</keyword>
<feature type="compositionally biased region" description="Basic and acidic residues" evidence="1">
    <location>
        <begin position="428"/>
        <end position="444"/>
    </location>
</feature>
<feature type="compositionally biased region" description="Low complexity" evidence="1">
    <location>
        <begin position="217"/>
        <end position="231"/>
    </location>
</feature>
<accession>A0ABR4PA78</accession>
<feature type="compositionally biased region" description="Low complexity" evidence="1">
    <location>
        <begin position="69"/>
        <end position="79"/>
    </location>
</feature>
<feature type="transmembrane region" description="Helical" evidence="2">
    <location>
        <begin position="335"/>
        <end position="357"/>
    </location>
</feature>
<comment type="caution">
    <text evidence="3">The sequence shown here is derived from an EMBL/GenBank/DDBJ whole genome shotgun (WGS) entry which is preliminary data.</text>
</comment>
<feature type="compositionally biased region" description="Low complexity" evidence="1">
    <location>
        <begin position="112"/>
        <end position="124"/>
    </location>
</feature>
<keyword evidence="2" id="KW-0472">Membrane</keyword>
<name>A0ABR4PA78_9HELO</name>
<feature type="region of interest" description="Disordered" evidence="1">
    <location>
        <begin position="29"/>
        <end position="240"/>
    </location>
</feature>